<dbReference type="Proteomes" id="UP000696573">
    <property type="component" value="Unassembled WGS sequence"/>
</dbReference>
<reference evidence="2" key="1">
    <citation type="submission" date="2021-10" db="EMBL/GenBank/DDBJ databases">
        <authorList>
            <person name="Piombo E."/>
        </authorList>
    </citation>
    <scope>NUCLEOTIDE SEQUENCE</scope>
</reference>
<evidence type="ECO:0000313" key="3">
    <source>
        <dbReference type="Proteomes" id="UP000696573"/>
    </source>
</evidence>
<keyword evidence="3" id="KW-1185">Reference proteome</keyword>
<protein>
    <submittedName>
        <fullName evidence="2">Uncharacterized protein</fullName>
    </submittedName>
</protein>
<organism evidence="2 3">
    <name type="scientific">Clonostachys rhizophaga</name>
    <dbReference type="NCBI Taxonomy" id="160324"/>
    <lineage>
        <taxon>Eukaryota</taxon>
        <taxon>Fungi</taxon>
        <taxon>Dikarya</taxon>
        <taxon>Ascomycota</taxon>
        <taxon>Pezizomycotina</taxon>
        <taxon>Sordariomycetes</taxon>
        <taxon>Hypocreomycetidae</taxon>
        <taxon>Hypocreales</taxon>
        <taxon>Bionectriaceae</taxon>
        <taxon>Clonostachys</taxon>
    </lineage>
</organism>
<dbReference type="EMBL" id="CABFNQ020000744">
    <property type="protein sequence ID" value="CAH0032751.1"/>
    <property type="molecule type" value="Genomic_DNA"/>
</dbReference>
<dbReference type="OrthoDB" id="4589291at2759"/>
<feature type="region of interest" description="Disordered" evidence="1">
    <location>
        <begin position="15"/>
        <end position="41"/>
    </location>
</feature>
<sequence length="243" mass="27756">MERVHELVNSARDFIHEHRPFNGGTDDETKEEPGPAQSGLTDLFPLDENAYPENPKFDNRFNGGTLYMTMRPVTGLERLATWQAEMEFYVKDMESLMLNGLHWSEANVEKAGGCIMVPSDNMPNLPRSLGWLFGRRYLLKDLGDDPKWRAALWIYGRTCAELLQLKLDDLSVELVRRAKAIAPGMGEVYKFDLAREDGYNTNELYGRRPLEGWWPWPKENQLKPLEFNCAAIIDDSSSNVAAL</sequence>
<evidence type="ECO:0000256" key="1">
    <source>
        <dbReference type="SAM" id="MobiDB-lite"/>
    </source>
</evidence>
<dbReference type="AlphaFoldDB" id="A0A9N9YQM6"/>
<name>A0A9N9YQM6_9HYPO</name>
<accession>A0A9N9YQM6</accession>
<comment type="caution">
    <text evidence="2">The sequence shown here is derived from an EMBL/GenBank/DDBJ whole genome shotgun (WGS) entry which is preliminary data.</text>
</comment>
<proteinExistence type="predicted"/>
<evidence type="ECO:0000313" key="2">
    <source>
        <dbReference type="EMBL" id="CAH0032751.1"/>
    </source>
</evidence>
<gene>
    <name evidence="2" type="ORF">CRHIZ90672A_00002521</name>
</gene>